<reference evidence="1 2" key="1">
    <citation type="journal article" date="2018" name="Mol. Ecol.">
        <title>The obligate alkalophilic soda-lake fungus Sodiomyces alkalinus has shifted to a protein diet.</title>
        <authorList>
            <person name="Grum-Grzhimaylo A.A."/>
            <person name="Falkoski D.L."/>
            <person name="van den Heuvel J."/>
            <person name="Valero-Jimenez C.A."/>
            <person name="Min B."/>
            <person name="Choi I.G."/>
            <person name="Lipzen A."/>
            <person name="Daum C.G."/>
            <person name="Aanen D.K."/>
            <person name="Tsang A."/>
            <person name="Henrissat B."/>
            <person name="Bilanenko E.N."/>
            <person name="de Vries R.P."/>
            <person name="van Kan J.A.L."/>
            <person name="Grigoriev I.V."/>
            <person name="Debets A.J.M."/>
        </authorList>
    </citation>
    <scope>NUCLEOTIDE SEQUENCE [LARGE SCALE GENOMIC DNA]</scope>
    <source>
        <strain evidence="1 2">F11</strain>
    </source>
</reference>
<dbReference type="Proteomes" id="UP000272025">
    <property type="component" value="Unassembled WGS sequence"/>
</dbReference>
<dbReference type="EMBL" id="ML119054">
    <property type="protein sequence ID" value="ROT39071.1"/>
    <property type="molecule type" value="Genomic_DNA"/>
</dbReference>
<name>A0A3N2PX23_SODAK</name>
<evidence type="ECO:0000313" key="2">
    <source>
        <dbReference type="Proteomes" id="UP000272025"/>
    </source>
</evidence>
<evidence type="ECO:0000313" key="1">
    <source>
        <dbReference type="EMBL" id="ROT39071.1"/>
    </source>
</evidence>
<gene>
    <name evidence="1" type="ORF">SODALDRAFT_378191</name>
</gene>
<keyword evidence="2" id="KW-1185">Reference proteome</keyword>
<accession>A0A3N2PX23</accession>
<sequence>MHRFNLGRLDHGLTYKLQHTPRRFHDREGDEIACARETVDEARKNLARTALDLFHLAQDQGVATVEQGEKRARRAEEIHRVLNAIAYVNLPTKNPLDDGDYVNRLAYIRPEGVGKATSASRYMPSDTEFAQGSCILARNGRDGGQAAYRLDGQQRLLLAGYGVVVNGSRQGTRSSATPDILYLVRRVNRYKDPALFAVKFRISSTAPSRPQVPAALPVIALLYYLLVYDTSIIADPTRTLPSLPSSLSKFFQKDHILCRIIIIYILDEDQDKKHRTPTPPPPTLLPAFLPRHPLPLLHQKMAKEIDRAPDHIYHRKETSRKETLDRSNWSMEFQNGHSLHAADALEHLSGPPHFANAETLTAVPKFPTSALQPLSAEYLITGAQFVP</sequence>
<dbReference type="RefSeq" id="XP_028466877.1">
    <property type="nucleotide sequence ID" value="XM_028614960.1"/>
</dbReference>
<protein>
    <submittedName>
        <fullName evidence="1">Uncharacterized protein</fullName>
    </submittedName>
</protein>
<dbReference type="GeneID" id="39583437"/>
<proteinExistence type="predicted"/>
<organism evidence="1 2">
    <name type="scientific">Sodiomyces alkalinus (strain CBS 110278 / VKM F-3762 / F11)</name>
    <name type="common">Alkaliphilic filamentous fungus</name>
    <dbReference type="NCBI Taxonomy" id="1314773"/>
    <lineage>
        <taxon>Eukaryota</taxon>
        <taxon>Fungi</taxon>
        <taxon>Dikarya</taxon>
        <taxon>Ascomycota</taxon>
        <taxon>Pezizomycotina</taxon>
        <taxon>Sordariomycetes</taxon>
        <taxon>Hypocreomycetidae</taxon>
        <taxon>Glomerellales</taxon>
        <taxon>Plectosphaerellaceae</taxon>
        <taxon>Sodiomyces</taxon>
    </lineage>
</organism>
<dbReference type="AlphaFoldDB" id="A0A3N2PX23"/>